<keyword evidence="3" id="KW-0808">Transferase</keyword>
<dbReference type="OMA" id="PYLESNH"/>
<dbReference type="RefSeq" id="WP_010979915.1">
    <property type="nucleotide sequence ID" value="NZ_BAABQO010000008.1"/>
</dbReference>
<dbReference type="GO" id="GO:0016740">
    <property type="term" value="F:transferase activity"/>
    <property type="evidence" value="ECO:0007669"/>
    <property type="project" value="UniProtKB-KW"/>
</dbReference>
<protein>
    <submittedName>
        <fullName evidence="3">Class II glutamine amidotransferase</fullName>
    </submittedName>
</protein>
<keyword evidence="1 3" id="KW-0315">Glutamine amidotransferase</keyword>
<dbReference type="GeneID" id="1459903"/>
<proteinExistence type="predicted"/>
<evidence type="ECO:0000313" key="4">
    <source>
        <dbReference type="Proteomes" id="UP000646844"/>
    </source>
</evidence>
<dbReference type="SUPFAM" id="SSF56235">
    <property type="entry name" value="N-terminal nucleophile aminohydrolases (Ntn hydrolases)"/>
    <property type="match status" value="1"/>
</dbReference>
<dbReference type="InterPro" id="IPR029055">
    <property type="entry name" value="Ntn_hydrolases_N"/>
</dbReference>
<reference evidence="3" key="1">
    <citation type="journal article" date="2020" name="bioRxiv">
        <title>A rank-normalized archaeal taxonomy based on genome phylogeny resolves widespread incomplete and uneven classifications.</title>
        <authorList>
            <person name="Rinke C."/>
            <person name="Chuvochina M."/>
            <person name="Mussig A.J."/>
            <person name="Chaumeil P.-A."/>
            <person name="Waite D.W."/>
            <person name="Whitman W.B."/>
            <person name="Parks D.H."/>
            <person name="Hugenholtz P."/>
        </authorList>
    </citation>
    <scope>NUCLEOTIDE SEQUENCE</scope>
    <source>
        <strain evidence="3">UBA8838</strain>
    </source>
</reference>
<dbReference type="InterPro" id="IPR017932">
    <property type="entry name" value="GATase_2_dom"/>
</dbReference>
<dbReference type="PANTHER" id="PTHR42824">
    <property type="entry name" value="GLUTAMINE AMIDOTRANSFERASE"/>
    <property type="match status" value="1"/>
</dbReference>
<comment type="caution">
    <text evidence="3">The sequence shown here is derived from an EMBL/GenBank/DDBJ whole genome shotgun (WGS) entry which is preliminary data.</text>
</comment>
<dbReference type="InterPro" id="IPR026869">
    <property type="entry name" value="EgtC-like"/>
</dbReference>
<evidence type="ECO:0000313" key="3">
    <source>
        <dbReference type="EMBL" id="HII73882.1"/>
    </source>
</evidence>
<sequence length="230" mass="26393">MCRMLAYIGEKEKLKKFAECLVASAKDDPITHDVHSDGWGIVALQDDDIIYYRNVNPIFKDKERLINIIDSLKNAKVIIHARLATDKSLVAPYLSHPYMESNEKGIFFIAHNGSVDKQLLGEALGINPKLMVDSELIGKYIQKKGIEGVEDLIKYTKSALNLLILYVDRESRKSHLYYFNYYNKDYVKSKGIPEEYYKMYVGENYVFSSSLAYSGCDKMKEAEFGELKEL</sequence>
<dbReference type="EMBL" id="DUJO01000024">
    <property type="protein sequence ID" value="HII73882.1"/>
    <property type="molecule type" value="Genomic_DNA"/>
</dbReference>
<dbReference type="AlphaFoldDB" id="A0A832WR95"/>
<evidence type="ECO:0000256" key="1">
    <source>
        <dbReference type="ARBA" id="ARBA00022962"/>
    </source>
</evidence>
<accession>A0A832WR95</accession>
<dbReference type="PANTHER" id="PTHR42824:SF1">
    <property type="entry name" value="GLUTAMINE AMIDOTRANSFERASE YAFJ-RELATED"/>
    <property type="match status" value="1"/>
</dbReference>
<feature type="domain" description="Glutamine amidotransferase type-2" evidence="2">
    <location>
        <begin position="2"/>
        <end position="230"/>
    </location>
</feature>
<dbReference type="CDD" id="cd01908">
    <property type="entry name" value="YafJ"/>
    <property type="match status" value="1"/>
</dbReference>
<name>A0A832WR95_9CREN</name>
<dbReference type="Pfam" id="PF13230">
    <property type="entry name" value="GATase_4"/>
    <property type="match status" value="1"/>
</dbReference>
<dbReference type="PROSITE" id="PS51278">
    <property type="entry name" value="GATASE_TYPE_2"/>
    <property type="match status" value="1"/>
</dbReference>
<dbReference type="Gene3D" id="3.60.20.10">
    <property type="entry name" value="Glutamine Phosphoribosylpyrophosphate, subunit 1, domain 1"/>
    <property type="match status" value="1"/>
</dbReference>
<evidence type="ECO:0000259" key="2">
    <source>
        <dbReference type="PROSITE" id="PS51278"/>
    </source>
</evidence>
<organism evidence="3 4">
    <name type="scientific">Sulfurisphaera tokodaii</name>
    <dbReference type="NCBI Taxonomy" id="111955"/>
    <lineage>
        <taxon>Archaea</taxon>
        <taxon>Thermoproteota</taxon>
        <taxon>Thermoprotei</taxon>
        <taxon>Sulfolobales</taxon>
        <taxon>Sulfolobaceae</taxon>
        <taxon>Sulfurisphaera</taxon>
    </lineage>
</organism>
<dbReference type="Proteomes" id="UP000646844">
    <property type="component" value="Unassembled WGS sequence"/>
</dbReference>
<gene>
    <name evidence="3" type="ORF">HA332_05755</name>
</gene>